<keyword evidence="3" id="KW-0418">Kinase</keyword>
<comment type="pathway">
    <text evidence="3">Cofactor biosynthesis; coenzyme A biosynthesis; CoA from (R)-pantothenate: step 5/5.</text>
</comment>
<dbReference type="AlphaFoldDB" id="A0A176K1T9"/>
<comment type="caution">
    <text evidence="5">The sequence shown here is derived from an EMBL/GenBank/DDBJ whole genome shotgun (WGS) entry which is preliminary data.</text>
</comment>
<evidence type="ECO:0000256" key="1">
    <source>
        <dbReference type="ARBA" id="ARBA00022741"/>
    </source>
</evidence>
<evidence type="ECO:0000256" key="3">
    <source>
        <dbReference type="HAMAP-Rule" id="MF_00376"/>
    </source>
</evidence>
<dbReference type="GO" id="GO:0005524">
    <property type="term" value="F:ATP binding"/>
    <property type="evidence" value="ECO:0007669"/>
    <property type="project" value="UniProtKB-UniRule"/>
</dbReference>
<reference evidence="5 6" key="1">
    <citation type="submission" date="2014-02" db="EMBL/GenBank/DDBJ databases">
        <title>Kosmotoga genome sequencing.</title>
        <authorList>
            <person name="Pollo S.M."/>
            <person name="Charchuk R."/>
            <person name="Nesbo C.L."/>
        </authorList>
    </citation>
    <scope>NUCLEOTIDE SEQUENCE [LARGE SCALE GENOMIC DNA]</scope>
    <source>
        <strain evidence="5 6">S304</strain>
    </source>
</reference>
<dbReference type="UniPathway" id="UPA00241">
    <property type="reaction ID" value="UER00356"/>
</dbReference>
<evidence type="ECO:0000313" key="6">
    <source>
        <dbReference type="Proteomes" id="UP000077339"/>
    </source>
</evidence>
<keyword evidence="3" id="KW-0808">Transferase</keyword>
<dbReference type="PROSITE" id="PS51219">
    <property type="entry name" value="DPCK"/>
    <property type="match status" value="1"/>
</dbReference>
<dbReference type="GO" id="GO:0005737">
    <property type="term" value="C:cytoplasm"/>
    <property type="evidence" value="ECO:0007669"/>
    <property type="project" value="UniProtKB-SubCell"/>
</dbReference>
<comment type="similarity">
    <text evidence="3">Belongs to the CoaE family.</text>
</comment>
<dbReference type="PATRIC" id="fig|1453497.3.peg.1326"/>
<dbReference type="PANTHER" id="PTHR10695">
    <property type="entry name" value="DEPHOSPHO-COA KINASE-RELATED"/>
    <property type="match status" value="1"/>
</dbReference>
<dbReference type="RefSeq" id="WP_068346088.1">
    <property type="nucleotide sequence ID" value="NZ_JFHK01000004.1"/>
</dbReference>
<dbReference type="InterPro" id="IPR027417">
    <property type="entry name" value="P-loop_NTPase"/>
</dbReference>
<dbReference type="CDD" id="cd02022">
    <property type="entry name" value="DPCK"/>
    <property type="match status" value="1"/>
</dbReference>
<accession>A0A176K1T9</accession>
<dbReference type="SUPFAM" id="SSF52540">
    <property type="entry name" value="P-loop containing nucleoside triphosphate hydrolases"/>
    <property type="match status" value="1"/>
</dbReference>
<keyword evidence="6" id="KW-1185">Reference proteome</keyword>
<evidence type="ECO:0000256" key="4">
    <source>
        <dbReference type="NCBIfam" id="TIGR00152"/>
    </source>
</evidence>
<gene>
    <name evidence="3" type="primary">coaE</name>
    <name evidence="5" type="ORF">AT15_06645</name>
</gene>
<comment type="function">
    <text evidence="3">Catalyzes the phosphorylation of the 3'-hydroxyl group of dephosphocoenzyme A to form coenzyme A.</text>
</comment>
<comment type="catalytic activity">
    <reaction evidence="3">
        <text>3'-dephospho-CoA + ATP = ADP + CoA + H(+)</text>
        <dbReference type="Rhea" id="RHEA:18245"/>
        <dbReference type="ChEBI" id="CHEBI:15378"/>
        <dbReference type="ChEBI" id="CHEBI:30616"/>
        <dbReference type="ChEBI" id="CHEBI:57287"/>
        <dbReference type="ChEBI" id="CHEBI:57328"/>
        <dbReference type="ChEBI" id="CHEBI:456216"/>
        <dbReference type="EC" id="2.7.1.24"/>
    </reaction>
</comment>
<dbReference type="InterPro" id="IPR001977">
    <property type="entry name" value="Depp_CoAkinase"/>
</dbReference>
<keyword evidence="3" id="KW-0173">Coenzyme A biosynthesis</keyword>
<sequence length="189" mass="21049">MIIGITGKAGCGKSTIAKALKERGLEVIYLDKLGHEALEEEREKLKKIFGKEIISKKRVNRSALAKIVFSDPGKLTELNGIIHPLIKKKAIDILSKSRRHVVIDGALLHQIGLDSYCDLVIFVDCPEEIALKRLVDRGVDKKRAISILKAQRSLTNCIKRSDYLITNDKSPTELIKRVLEILSANSVVI</sequence>
<keyword evidence="1 3" id="KW-0547">Nucleotide-binding</keyword>
<dbReference type="NCBIfam" id="TIGR00152">
    <property type="entry name" value="dephospho-CoA kinase"/>
    <property type="match status" value="1"/>
</dbReference>
<dbReference type="Pfam" id="PF01121">
    <property type="entry name" value="CoaE"/>
    <property type="match status" value="1"/>
</dbReference>
<dbReference type="EMBL" id="JFHK01000004">
    <property type="protein sequence ID" value="OAA31170.1"/>
    <property type="molecule type" value="Genomic_DNA"/>
</dbReference>
<comment type="subcellular location">
    <subcellularLocation>
        <location evidence="3">Cytoplasm</location>
    </subcellularLocation>
</comment>
<proteinExistence type="inferred from homology"/>
<dbReference type="HAMAP" id="MF_00376">
    <property type="entry name" value="Dephospho_CoA_kinase"/>
    <property type="match status" value="1"/>
</dbReference>
<keyword evidence="3" id="KW-0963">Cytoplasm</keyword>
<dbReference type="EC" id="2.7.1.24" evidence="3 4"/>
<dbReference type="GO" id="GO:0004140">
    <property type="term" value="F:dephospho-CoA kinase activity"/>
    <property type="evidence" value="ECO:0007669"/>
    <property type="project" value="UniProtKB-UniRule"/>
</dbReference>
<keyword evidence="2 3" id="KW-0067">ATP-binding</keyword>
<dbReference type="Proteomes" id="UP000077339">
    <property type="component" value="Unassembled WGS sequence"/>
</dbReference>
<protein>
    <recommendedName>
        <fullName evidence="3 4">Dephospho-CoA kinase</fullName>
        <ecNumber evidence="3 4">2.7.1.24</ecNumber>
    </recommendedName>
    <alternativeName>
        <fullName evidence="3">Dephosphocoenzyme A kinase</fullName>
    </alternativeName>
</protein>
<dbReference type="PANTHER" id="PTHR10695:SF46">
    <property type="entry name" value="BIFUNCTIONAL COENZYME A SYNTHASE-RELATED"/>
    <property type="match status" value="1"/>
</dbReference>
<dbReference type="STRING" id="1453497.AT15_06645"/>
<organism evidence="5 6">
    <name type="scientific">Kosmotoga arenicorallina S304</name>
    <dbReference type="NCBI Taxonomy" id="1453497"/>
    <lineage>
        <taxon>Bacteria</taxon>
        <taxon>Thermotogati</taxon>
        <taxon>Thermotogota</taxon>
        <taxon>Thermotogae</taxon>
        <taxon>Kosmotogales</taxon>
        <taxon>Kosmotogaceae</taxon>
        <taxon>Kosmotoga</taxon>
    </lineage>
</organism>
<dbReference type="GO" id="GO:0015937">
    <property type="term" value="P:coenzyme A biosynthetic process"/>
    <property type="evidence" value="ECO:0007669"/>
    <property type="project" value="UniProtKB-UniRule"/>
</dbReference>
<name>A0A176K1T9_9BACT</name>
<evidence type="ECO:0000256" key="2">
    <source>
        <dbReference type="ARBA" id="ARBA00022840"/>
    </source>
</evidence>
<feature type="binding site" evidence="3">
    <location>
        <begin position="10"/>
        <end position="15"/>
    </location>
    <ligand>
        <name>ATP</name>
        <dbReference type="ChEBI" id="CHEBI:30616"/>
    </ligand>
</feature>
<dbReference type="OrthoDB" id="9812943at2"/>
<evidence type="ECO:0000313" key="5">
    <source>
        <dbReference type="EMBL" id="OAA31170.1"/>
    </source>
</evidence>
<dbReference type="Gene3D" id="3.40.50.300">
    <property type="entry name" value="P-loop containing nucleotide triphosphate hydrolases"/>
    <property type="match status" value="1"/>
</dbReference>